<evidence type="ECO:0000313" key="3">
    <source>
        <dbReference type="Proteomes" id="UP000515976"/>
    </source>
</evidence>
<dbReference type="EMBL" id="CP060712">
    <property type="protein sequence ID" value="QNN48929.1"/>
    <property type="molecule type" value="Genomic_DNA"/>
</dbReference>
<name>A0A7G9R004_9MICO</name>
<keyword evidence="3" id="KW-1185">Reference proteome</keyword>
<dbReference type="AlphaFoldDB" id="A0A7G9R004"/>
<dbReference type="Proteomes" id="UP000515976">
    <property type="component" value="Chromosome"/>
</dbReference>
<proteinExistence type="predicted"/>
<dbReference type="KEGG" id="pei:H9L10_11710"/>
<feature type="domain" description="Bacterial bifunctional deaminase-reductase C-terminal" evidence="1">
    <location>
        <begin position="4"/>
        <end position="178"/>
    </location>
</feature>
<evidence type="ECO:0000313" key="2">
    <source>
        <dbReference type="EMBL" id="QNN48929.1"/>
    </source>
</evidence>
<accession>A0A7G9R004</accession>
<dbReference type="PANTHER" id="PTHR38011">
    <property type="entry name" value="DIHYDROFOLATE REDUCTASE FAMILY PROTEIN (AFU_ORTHOLOGUE AFUA_8G06820)"/>
    <property type="match status" value="1"/>
</dbReference>
<dbReference type="GO" id="GO:0008703">
    <property type="term" value="F:5-amino-6-(5-phosphoribosylamino)uracil reductase activity"/>
    <property type="evidence" value="ECO:0007669"/>
    <property type="project" value="InterPro"/>
</dbReference>
<sequence>MRSLRYSINVTLDGCCHHEAGLLPDEESMAYWTTQLARADALILGRVTYQMMESVWRRPADGGWPDWMADWQVPFAETIDRAEKIVVSRTLSSPDWNARLLESDVGQAIQRLKEESDGSLWVGGVTLPTTLADLRLIDEFEFLVHPVVVGHGPSLLAGLRERIQLELVARRAFRSGVVAMRFRPR</sequence>
<protein>
    <submittedName>
        <fullName evidence="2">Dihydrofolate reductase family protein</fullName>
    </submittedName>
</protein>
<dbReference type="InterPro" id="IPR024072">
    <property type="entry name" value="DHFR-like_dom_sf"/>
</dbReference>
<dbReference type="Pfam" id="PF01872">
    <property type="entry name" value="RibD_C"/>
    <property type="match status" value="1"/>
</dbReference>
<evidence type="ECO:0000259" key="1">
    <source>
        <dbReference type="Pfam" id="PF01872"/>
    </source>
</evidence>
<reference evidence="2 3" key="1">
    <citation type="submission" date="2020-08" db="EMBL/GenBank/DDBJ databases">
        <title>Genome sequence of Phycicoccus endophyticus JCM 31784T.</title>
        <authorList>
            <person name="Hyun D.-W."/>
            <person name="Bae J.-W."/>
        </authorList>
    </citation>
    <scope>NUCLEOTIDE SEQUENCE [LARGE SCALE GENOMIC DNA]</scope>
    <source>
        <strain evidence="2 3">JCM 31784</strain>
    </source>
</reference>
<dbReference type="GO" id="GO:0009231">
    <property type="term" value="P:riboflavin biosynthetic process"/>
    <property type="evidence" value="ECO:0007669"/>
    <property type="project" value="InterPro"/>
</dbReference>
<organism evidence="2 3">
    <name type="scientific">Phycicoccus endophyticus</name>
    <dbReference type="NCBI Taxonomy" id="1690220"/>
    <lineage>
        <taxon>Bacteria</taxon>
        <taxon>Bacillati</taxon>
        <taxon>Actinomycetota</taxon>
        <taxon>Actinomycetes</taxon>
        <taxon>Micrococcales</taxon>
        <taxon>Intrasporangiaceae</taxon>
        <taxon>Phycicoccus</taxon>
    </lineage>
</organism>
<dbReference type="RefSeq" id="WP_166104823.1">
    <property type="nucleotide sequence ID" value="NZ_BMMY01000010.1"/>
</dbReference>
<dbReference type="Gene3D" id="3.40.430.10">
    <property type="entry name" value="Dihydrofolate Reductase, subunit A"/>
    <property type="match status" value="1"/>
</dbReference>
<dbReference type="SUPFAM" id="SSF53597">
    <property type="entry name" value="Dihydrofolate reductase-like"/>
    <property type="match status" value="1"/>
</dbReference>
<dbReference type="InterPro" id="IPR002734">
    <property type="entry name" value="RibDG_C"/>
</dbReference>
<dbReference type="InterPro" id="IPR050765">
    <property type="entry name" value="Riboflavin_Biosynth_HTPR"/>
</dbReference>
<dbReference type="PANTHER" id="PTHR38011:SF2">
    <property type="entry name" value="BIFUNCTIONAL DEAMINASE-REDUCTASE DOMAIN PROTEIN"/>
    <property type="match status" value="1"/>
</dbReference>
<gene>
    <name evidence="2" type="ORF">H9L10_11710</name>
</gene>